<dbReference type="InterPro" id="IPR010773">
    <property type="entry name" value="Mycophage_PG1_Gp7"/>
</dbReference>
<organism evidence="2 3">
    <name type="scientific">Candidatus Vogelbacteria bacterium RIFOXYD1_FULL_46_19</name>
    <dbReference type="NCBI Taxonomy" id="1802439"/>
    <lineage>
        <taxon>Bacteria</taxon>
        <taxon>Candidatus Vogeliibacteriota</taxon>
    </lineage>
</organism>
<accession>A0A1G2QF87</accession>
<dbReference type="AlphaFoldDB" id="A0A1G2QF87"/>
<dbReference type="Pfam" id="PF07098">
    <property type="entry name" value="DUF1360"/>
    <property type="match status" value="1"/>
</dbReference>
<keyword evidence="1" id="KW-0812">Transmembrane</keyword>
<name>A0A1G2QF87_9BACT</name>
<evidence type="ECO:0000313" key="2">
    <source>
        <dbReference type="EMBL" id="OHA59236.1"/>
    </source>
</evidence>
<evidence type="ECO:0000256" key="1">
    <source>
        <dbReference type="SAM" id="Phobius"/>
    </source>
</evidence>
<keyword evidence="1" id="KW-0472">Membrane</keyword>
<keyword evidence="1" id="KW-1133">Transmembrane helix</keyword>
<protein>
    <recommendedName>
        <fullName evidence="4">DUF1360 domain-containing protein</fullName>
    </recommendedName>
</protein>
<feature type="transmembrane region" description="Helical" evidence="1">
    <location>
        <begin position="82"/>
        <end position="105"/>
    </location>
</feature>
<sequence>MSLFTAFNVLMIYLLHRSNTLFWPIDRLSLFVLGLAAWRGANMIANEEITKSVRAPFVDVVEKNGKSVEQPKPYGWRGAVGSLIYCSSCTGVWVAAILVYSHAFFPVTVSIIALILTLSACERFFTVIFDVLKKRT</sequence>
<dbReference type="EMBL" id="MHTK01000008">
    <property type="protein sequence ID" value="OHA59236.1"/>
    <property type="molecule type" value="Genomic_DNA"/>
</dbReference>
<feature type="transmembrane region" description="Helical" evidence="1">
    <location>
        <begin position="111"/>
        <end position="132"/>
    </location>
</feature>
<evidence type="ECO:0000313" key="3">
    <source>
        <dbReference type="Proteomes" id="UP000177838"/>
    </source>
</evidence>
<dbReference type="Proteomes" id="UP000177838">
    <property type="component" value="Unassembled WGS sequence"/>
</dbReference>
<comment type="caution">
    <text evidence="2">The sequence shown here is derived from an EMBL/GenBank/DDBJ whole genome shotgun (WGS) entry which is preliminary data.</text>
</comment>
<gene>
    <name evidence="2" type="ORF">A2589_03435</name>
</gene>
<proteinExistence type="predicted"/>
<reference evidence="2 3" key="1">
    <citation type="journal article" date="2016" name="Nat. Commun.">
        <title>Thousands of microbial genomes shed light on interconnected biogeochemical processes in an aquifer system.</title>
        <authorList>
            <person name="Anantharaman K."/>
            <person name="Brown C.T."/>
            <person name="Hug L.A."/>
            <person name="Sharon I."/>
            <person name="Castelle C.J."/>
            <person name="Probst A.J."/>
            <person name="Thomas B.C."/>
            <person name="Singh A."/>
            <person name="Wilkins M.J."/>
            <person name="Karaoz U."/>
            <person name="Brodie E.L."/>
            <person name="Williams K.H."/>
            <person name="Hubbard S.S."/>
            <person name="Banfield J.F."/>
        </authorList>
    </citation>
    <scope>NUCLEOTIDE SEQUENCE [LARGE SCALE GENOMIC DNA]</scope>
</reference>
<feature type="transmembrane region" description="Helical" evidence="1">
    <location>
        <begin position="20"/>
        <end position="38"/>
    </location>
</feature>
<evidence type="ECO:0008006" key="4">
    <source>
        <dbReference type="Google" id="ProtNLM"/>
    </source>
</evidence>